<reference evidence="2" key="1">
    <citation type="submission" date="2020-01" db="EMBL/GenBank/DDBJ databases">
        <authorList>
            <person name="Mishra B."/>
        </authorList>
    </citation>
    <scope>NUCLEOTIDE SEQUENCE [LARGE SCALE GENOMIC DNA]</scope>
</reference>
<protein>
    <recommendedName>
        <fullName evidence="1">Reverse transcriptase Ty1/copia-type domain-containing protein</fullName>
    </recommendedName>
</protein>
<gene>
    <name evidence="2" type="ORF">MERR_LOCUS14865</name>
</gene>
<sequence>MVTEGATSKDKKYVLQLKALLSSEFEMKDLGEAKKILGMEITRDRVKGTLTISQESYVNRILGNFGMDQSKSVSTPMGAHFSFQAATVNGDGKGSISKRSWESDDDRHMIYL</sequence>
<accession>A0A6D2IPR5</accession>
<feature type="domain" description="Reverse transcriptase Ty1/copia-type" evidence="1">
    <location>
        <begin position="7"/>
        <end position="77"/>
    </location>
</feature>
<dbReference type="OrthoDB" id="1749075at2759"/>
<dbReference type="Proteomes" id="UP000467841">
    <property type="component" value="Unassembled WGS sequence"/>
</dbReference>
<evidence type="ECO:0000313" key="2">
    <source>
        <dbReference type="EMBL" id="CAA7027630.1"/>
    </source>
</evidence>
<dbReference type="AlphaFoldDB" id="A0A6D2IPR5"/>
<evidence type="ECO:0000259" key="1">
    <source>
        <dbReference type="Pfam" id="PF07727"/>
    </source>
</evidence>
<keyword evidence="3" id="KW-1185">Reference proteome</keyword>
<dbReference type="InterPro" id="IPR013103">
    <property type="entry name" value="RVT_2"/>
</dbReference>
<organism evidence="2 3">
    <name type="scientific">Microthlaspi erraticum</name>
    <dbReference type="NCBI Taxonomy" id="1685480"/>
    <lineage>
        <taxon>Eukaryota</taxon>
        <taxon>Viridiplantae</taxon>
        <taxon>Streptophyta</taxon>
        <taxon>Embryophyta</taxon>
        <taxon>Tracheophyta</taxon>
        <taxon>Spermatophyta</taxon>
        <taxon>Magnoliopsida</taxon>
        <taxon>eudicotyledons</taxon>
        <taxon>Gunneridae</taxon>
        <taxon>Pentapetalae</taxon>
        <taxon>rosids</taxon>
        <taxon>malvids</taxon>
        <taxon>Brassicales</taxon>
        <taxon>Brassicaceae</taxon>
        <taxon>Coluteocarpeae</taxon>
        <taxon>Microthlaspi</taxon>
    </lineage>
</organism>
<name>A0A6D2IPR5_9BRAS</name>
<comment type="caution">
    <text evidence="2">The sequence shown here is derived from an EMBL/GenBank/DDBJ whole genome shotgun (WGS) entry which is preliminary data.</text>
</comment>
<dbReference type="EMBL" id="CACVBM020001059">
    <property type="protein sequence ID" value="CAA7027630.1"/>
    <property type="molecule type" value="Genomic_DNA"/>
</dbReference>
<proteinExistence type="predicted"/>
<dbReference type="Pfam" id="PF07727">
    <property type="entry name" value="RVT_2"/>
    <property type="match status" value="1"/>
</dbReference>
<evidence type="ECO:0000313" key="3">
    <source>
        <dbReference type="Proteomes" id="UP000467841"/>
    </source>
</evidence>